<dbReference type="PANTHER" id="PTHR13124">
    <property type="entry name" value="39S RIBOSOMAL PROTEIN L46, MITOCHONDRIAL PRECURSOR-RELATED"/>
    <property type="match status" value="1"/>
</dbReference>
<dbReference type="STRING" id="105231.A0A1Y1IDZ7"/>
<dbReference type="PANTHER" id="PTHR13124:SF12">
    <property type="entry name" value="LARGE RIBOSOMAL SUBUNIT PROTEIN ML46"/>
    <property type="match status" value="1"/>
</dbReference>
<accession>A0A1Y1IDZ7</accession>
<name>A0A1Y1IDZ7_KLENI</name>
<organism evidence="2 3">
    <name type="scientific">Klebsormidium nitens</name>
    <name type="common">Green alga</name>
    <name type="synonym">Ulothrix nitens</name>
    <dbReference type="NCBI Taxonomy" id="105231"/>
    <lineage>
        <taxon>Eukaryota</taxon>
        <taxon>Viridiplantae</taxon>
        <taxon>Streptophyta</taxon>
        <taxon>Klebsormidiophyceae</taxon>
        <taxon>Klebsormidiales</taxon>
        <taxon>Klebsormidiaceae</taxon>
        <taxon>Klebsormidium</taxon>
    </lineage>
</organism>
<evidence type="ECO:0000256" key="1">
    <source>
        <dbReference type="SAM" id="MobiDB-lite"/>
    </source>
</evidence>
<dbReference type="Proteomes" id="UP000054558">
    <property type="component" value="Unassembled WGS sequence"/>
</dbReference>
<dbReference type="EMBL" id="DF237444">
    <property type="protein sequence ID" value="GAQ89184.1"/>
    <property type="molecule type" value="Genomic_DNA"/>
</dbReference>
<feature type="region of interest" description="Disordered" evidence="1">
    <location>
        <begin position="102"/>
        <end position="126"/>
    </location>
</feature>
<proteinExistence type="predicted"/>
<dbReference type="CDD" id="cd04661">
    <property type="entry name" value="NUDIX_MRP_L46"/>
    <property type="match status" value="1"/>
</dbReference>
<evidence type="ECO:0008006" key="4">
    <source>
        <dbReference type="Google" id="ProtNLM"/>
    </source>
</evidence>
<evidence type="ECO:0000313" key="2">
    <source>
        <dbReference type="EMBL" id="GAQ89184.1"/>
    </source>
</evidence>
<dbReference type="Gene3D" id="3.90.79.10">
    <property type="entry name" value="Nucleoside Triphosphate Pyrophosphohydrolase"/>
    <property type="match status" value="1"/>
</dbReference>
<dbReference type="InterPro" id="IPR040008">
    <property type="entry name" value="Ribosomal_mL46"/>
</dbReference>
<gene>
    <name evidence="2" type="ORF">KFL_004950030</name>
</gene>
<dbReference type="InterPro" id="IPR033650">
    <property type="entry name" value="Ribosomal_mL46_NUDIX"/>
</dbReference>
<dbReference type="OrthoDB" id="414075at2759"/>
<evidence type="ECO:0000313" key="3">
    <source>
        <dbReference type="Proteomes" id="UP000054558"/>
    </source>
</evidence>
<sequence>MMLRYSCRNLLQRSTVEGTAAVSWLASRFHVSAFAAEPSDTNGPSTSGATSAERLFGVALLERLPIIVPDPPKWQSDYEDAKFERDQKLRRAYPPEFFAGFDGQSSEGARGAEVDIEPAPRITEDDKTGNVKSLNRALDRRLYLMVQGREEWTDDPSPVWHFPLVGYQDGETMRKCAERSLRGLRGPDMKTYTVGNAPCGHAVFSPTTTTPSATPLAKLFYYRIQLLEGDVKLGDQRLRDHAWLTKSEIIERTNSSLRELLEKMLVG</sequence>
<protein>
    <recommendedName>
        <fullName evidence="4">Ribosomal protein L46 N-terminal domain-containing protein</fullName>
    </recommendedName>
</protein>
<dbReference type="AlphaFoldDB" id="A0A1Y1IDZ7"/>
<dbReference type="GO" id="GO:0005762">
    <property type="term" value="C:mitochondrial large ribosomal subunit"/>
    <property type="evidence" value="ECO:0000318"/>
    <property type="project" value="GO_Central"/>
</dbReference>
<reference evidence="2 3" key="1">
    <citation type="journal article" date="2014" name="Nat. Commun.">
        <title>Klebsormidium flaccidum genome reveals primary factors for plant terrestrial adaptation.</title>
        <authorList>
            <person name="Hori K."/>
            <person name="Maruyama F."/>
            <person name="Fujisawa T."/>
            <person name="Togashi T."/>
            <person name="Yamamoto N."/>
            <person name="Seo M."/>
            <person name="Sato S."/>
            <person name="Yamada T."/>
            <person name="Mori H."/>
            <person name="Tajima N."/>
            <person name="Moriyama T."/>
            <person name="Ikeuchi M."/>
            <person name="Watanabe M."/>
            <person name="Wada H."/>
            <person name="Kobayashi K."/>
            <person name="Saito M."/>
            <person name="Masuda T."/>
            <person name="Sasaki-Sekimoto Y."/>
            <person name="Mashiguchi K."/>
            <person name="Awai K."/>
            <person name="Shimojima M."/>
            <person name="Masuda S."/>
            <person name="Iwai M."/>
            <person name="Nobusawa T."/>
            <person name="Narise T."/>
            <person name="Kondo S."/>
            <person name="Saito H."/>
            <person name="Sato R."/>
            <person name="Murakawa M."/>
            <person name="Ihara Y."/>
            <person name="Oshima-Yamada Y."/>
            <person name="Ohtaka K."/>
            <person name="Satoh M."/>
            <person name="Sonobe K."/>
            <person name="Ishii M."/>
            <person name="Ohtani R."/>
            <person name="Kanamori-Sato M."/>
            <person name="Honoki R."/>
            <person name="Miyazaki D."/>
            <person name="Mochizuki H."/>
            <person name="Umetsu J."/>
            <person name="Higashi K."/>
            <person name="Shibata D."/>
            <person name="Kamiya Y."/>
            <person name="Sato N."/>
            <person name="Nakamura Y."/>
            <person name="Tabata S."/>
            <person name="Ida S."/>
            <person name="Kurokawa K."/>
            <person name="Ohta H."/>
        </authorList>
    </citation>
    <scope>NUCLEOTIDE SEQUENCE [LARGE SCALE GENOMIC DNA]</scope>
    <source>
        <strain evidence="2 3">NIES-2285</strain>
    </source>
</reference>
<dbReference type="OMA" id="CAHIVVQ"/>
<keyword evidence="3" id="KW-1185">Reference proteome</keyword>
<dbReference type="GO" id="GO:0003735">
    <property type="term" value="F:structural constituent of ribosome"/>
    <property type="evidence" value="ECO:0000318"/>
    <property type="project" value="GO_Central"/>
</dbReference>